<dbReference type="SMART" id="SM01321">
    <property type="entry name" value="Y1_Tnp"/>
    <property type="match status" value="1"/>
</dbReference>
<dbReference type="NCBIfam" id="NF047646">
    <property type="entry name" value="REP_Tyr_transpos"/>
    <property type="match status" value="1"/>
</dbReference>
<evidence type="ECO:0000259" key="1">
    <source>
        <dbReference type="SMART" id="SM01321"/>
    </source>
</evidence>
<dbReference type="GO" id="GO:0043565">
    <property type="term" value="F:sequence-specific DNA binding"/>
    <property type="evidence" value="ECO:0007669"/>
    <property type="project" value="TreeGrafter"/>
</dbReference>
<dbReference type="Proteomes" id="UP000238701">
    <property type="component" value="Unassembled WGS sequence"/>
</dbReference>
<reference evidence="3" key="1">
    <citation type="submission" date="2018-02" db="EMBL/GenBank/DDBJ databases">
        <authorList>
            <person name="Hausmann B."/>
        </authorList>
    </citation>
    <scope>NUCLEOTIDE SEQUENCE [LARGE SCALE GENOMIC DNA]</scope>
    <source>
        <strain evidence="3">Peat soil MAG SbA1</strain>
    </source>
</reference>
<evidence type="ECO:0000313" key="3">
    <source>
        <dbReference type="Proteomes" id="UP000238701"/>
    </source>
</evidence>
<dbReference type="Gene3D" id="3.30.70.1290">
    <property type="entry name" value="Transposase IS200-like"/>
    <property type="match status" value="1"/>
</dbReference>
<dbReference type="GO" id="GO:0004803">
    <property type="term" value="F:transposase activity"/>
    <property type="evidence" value="ECO:0007669"/>
    <property type="project" value="InterPro"/>
</dbReference>
<dbReference type="PANTHER" id="PTHR36966:SF1">
    <property type="entry name" value="REP-ASSOCIATED TYROSINE TRANSPOSASE"/>
    <property type="match status" value="1"/>
</dbReference>
<dbReference type="PANTHER" id="PTHR36966">
    <property type="entry name" value="REP-ASSOCIATED TYROSINE TRANSPOSASE"/>
    <property type="match status" value="1"/>
</dbReference>
<protein>
    <recommendedName>
        <fullName evidence="1">Transposase IS200-like domain-containing protein</fullName>
    </recommendedName>
</protein>
<sequence length="223" mass="25972">MPWGLKRFQESGHSHFVTFSCYHRRPLLTSDPTKRIFELALERVRHSFGLRVYGYVVMPEHVHWLVSEPERGVLADALKSLKQGVSRRLVAGAPFKPGVGLSGDFPQHFRQKRYYDFNVRNYRQFVEKLRYIHRNPVKRGLCERPEDWEWSSFRQYATGREGRVEIECEWTARRRERSGHSVQLSNCPTQAKRGLEWGTRLDCDVLPVARTSLAAPGPGFLCV</sequence>
<dbReference type="SUPFAM" id="SSF143422">
    <property type="entry name" value="Transposase IS200-like"/>
    <property type="match status" value="1"/>
</dbReference>
<dbReference type="Pfam" id="PF01797">
    <property type="entry name" value="Y1_Tnp"/>
    <property type="match status" value="1"/>
</dbReference>
<accession>A0A2U3K615</accession>
<dbReference type="InterPro" id="IPR052715">
    <property type="entry name" value="RAYT_transposase"/>
</dbReference>
<organism evidence="2 3">
    <name type="scientific">Candidatus Sulfotelmatobacter kueseliae</name>
    <dbReference type="NCBI Taxonomy" id="2042962"/>
    <lineage>
        <taxon>Bacteria</taxon>
        <taxon>Pseudomonadati</taxon>
        <taxon>Acidobacteriota</taxon>
        <taxon>Terriglobia</taxon>
        <taxon>Terriglobales</taxon>
        <taxon>Candidatus Korobacteraceae</taxon>
        <taxon>Candidatus Sulfotelmatobacter</taxon>
    </lineage>
</organism>
<evidence type="ECO:0000313" key="2">
    <source>
        <dbReference type="EMBL" id="SPF35093.1"/>
    </source>
</evidence>
<feature type="domain" description="Transposase IS200-like" evidence="1">
    <location>
        <begin position="10"/>
        <end position="135"/>
    </location>
</feature>
<dbReference type="InterPro" id="IPR002686">
    <property type="entry name" value="Transposase_17"/>
</dbReference>
<dbReference type="EMBL" id="OMOD01000044">
    <property type="protein sequence ID" value="SPF35093.1"/>
    <property type="molecule type" value="Genomic_DNA"/>
</dbReference>
<proteinExistence type="predicted"/>
<gene>
    <name evidence="2" type="ORF">SBA1_1380009</name>
</gene>
<dbReference type="GO" id="GO:0006313">
    <property type="term" value="P:DNA transposition"/>
    <property type="evidence" value="ECO:0007669"/>
    <property type="project" value="InterPro"/>
</dbReference>
<dbReference type="AlphaFoldDB" id="A0A2U3K615"/>
<dbReference type="InterPro" id="IPR036515">
    <property type="entry name" value="Transposase_17_sf"/>
</dbReference>
<name>A0A2U3K615_9BACT</name>
<dbReference type="PROSITE" id="PS51257">
    <property type="entry name" value="PROKAR_LIPOPROTEIN"/>
    <property type="match status" value="1"/>
</dbReference>